<evidence type="ECO:0000313" key="11">
    <source>
        <dbReference type="Proteomes" id="UP000736328"/>
    </source>
</evidence>
<evidence type="ECO:0000256" key="6">
    <source>
        <dbReference type="ARBA" id="ARBA00023034"/>
    </source>
</evidence>
<dbReference type="GO" id="GO:0016757">
    <property type="term" value="F:glycosyltransferase activity"/>
    <property type="evidence" value="ECO:0007669"/>
    <property type="project" value="UniProtKB-KW"/>
</dbReference>
<dbReference type="FunFam" id="3.90.550.10:FF:000057">
    <property type="entry name" value="Glycosyltransferase-like protein, family 2"/>
    <property type="match status" value="1"/>
</dbReference>
<dbReference type="EMBL" id="JACQXR010000089">
    <property type="protein sequence ID" value="MBI4726927.1"/>
    <property type="molecule type" value="Genomic_DNA"/>
</dbReference>
<accession>A0A933IBT0</accession>
<sequence>MSIYDILLLAFYCLMMLVLSVYSFHAYLMVYLYRKNRVNRQKVRCEITEWPSVTVQLPIFNEQYVVERLIASAAALDYPKEKLEIQVLDDSTDETRERARELTEQYRNQGINIVHLHRSDRGGFKAGALKAGLAQAQGDFLAIFDADFVPPADFLKNMMPYFSSPKIGLVQARWGHINGQASLLTKGQAIGLDAHFVIEHGARNSSGIFMNFNGTAGIWRKQAIVSAGDWQQDTLTEDMDLSYRAQLAGWEFVYVNEIVCPAEVPEEVHGYKAQQYRWAKGAIQTAKKLLPRIWRDPSLSRLRKWEATIHLTNHIVFPVMLLATLLSFPMLVLKVSQAASRGFFIGATVFTISAFSYPIFYIYAQKEIYPDWRRRIRFLPILMAGAIGLSVINSKAVFSALFNRQSAFARTPKYNLTLGKPQGWSGKKYKAKFSLTVVVELLLVAYTSAALWYAFKHMQLASVPFLLLYWLGFLFVGSLSVAHSFKS</sequence>
<keyword evidence="7 9" id="KW-0472">Membrane</keyword>
<keyword evidence="6" id="KW-0333">Golgi apparatus</keyword>
<dbReference type="PANTHER" id="PTHR32044:SF80">
    <property type="entry name" value="XYLOGLUCAN GLYCOSYLTRANSFERASE 2-RELATED"/>
    <property type="match status" value="1"/>
</dbReference>
<evidence type="ECO:0000256" key="8">
    <source>
        <dbReference type="ARBA" id="ARBA00023316"/>
    </source>
</evidence>
<comment type="subcellular location">
    <subcellularLocation>
        <location evidence="1">Golgi apparatus membrane</location>
        <topology evidence="1">Multi-pass membrane protein</topology>
    </subcellularLocation>
</comment>
<protein>
    <submittedName>
        <fullName evidence="10">Glycosyltransferase</fullName>
    </submittedName>
</protein>
<keyword evidence="3" id="KW-0808">Transferase</keyword>
<feature type="transmembrane region" description="Helical" evidence="9">
    <location>
        <begin position="376"/>
        <end position="398"/>
    </location>
</feature>
<evidence type="ECO:0000256" key="5">
    <source>
        <dbReference type="ARBA" id="ARBA00022989"/>
    </source>
</evidence>
<reference evidence="10" key="1">
    <citation type="submission" date="2020-07" db="EMBL/GenBank/DDBJ databases">
        <title>Huge and variable diversity of episymbiotic CPR bacteria and DPANN archaea in groundwater ecosystems.</title>
        <authorList>
            <person name="He C.Y."/>
            <person name="Keren R."/>
            <person name="Whittaker M."/>
            <person name="Farag I.F."/>
            <person name="Doudna J."/>
            <person name="Cate J.H.D."/>
            <person name="Banfield J.F."/>
        </authorList>
    </citation>
    <scope>NUCLEOTIDE SEQUENCE</scope>
    <source>
        <strain evidence="10">NC_groundwater_1520_Pr4_B-0.1um_53_5</strain>
    </source>
</reference>
<feature type="transmembrane region" description="Helical" evidence="9">
    <location>
        <begin position="311"/>
        <end position="331"/>
    </location>
</feature>
<dbReference type="InterPro" id="IPR029044">
    <property type="entry name" value="Nucleotide-diphossugar_trans"/>
</dbReference>
<dbReference type="AlphaFoldDB" id="A0A933IBT0"/>
<gene>
    <name evidence="10" type="ORF">HY768_06850</name>
</gene>
<keyword evidence="2" id="KW-0328">Glycosyltransferase</keyword>
<feature type="transmembrane region" description="Helical" evidence="9">
    <location>
        <begin position="433"/>
        <end position="455"/>
    </location>
</feature>
<evidence type="ECO:0000313" key="10">
    <source>
        <dbReference type="EMBL" id="MBI4726927.1"/>
    </source>
</evidence>
<evidence type="ECO:0000256" key="1">
    <source>
        <dbReference type="ARBA" id="ARBA00004653"/>
    </source>
</evidence>
<dbReference type="Proteomes" id="UP000736328">
    <property type="component" value="Unassembled WGS sequence"/>
</dbReference>
<dbReference type="CDD" id="cd06437">
    <property type="entry name" value="CESA_CaSu_A2"/>
    <property type="match status" value="1"/>
</dbReference>
<feature type="transmembrane region" description="Helical" evidence="9">
    <location>
        <begin position="6"/>
        <end position="33"/>
    </location>
</feature>
<feature type="transmembrane region" description="Helical" evidence="9">
    <location>
        <begin position="343"/>
        <end position="364"/>
    </location>
</feature>
<evidence type="ECO:0000256" key="3">
    <source>
        <dbReference type="ARBA" id="ARBA00022679"/>
    </source>
</evidence>
<name>A0A933IBT0_UNCT6</name>
<dbReference type="Pfam" id="PF13641">
    <property type="entry name" value="Glyco_tranf_2_3"/>
    <property type="match status" value="1"/>
</dbReference>
<keyword evidence="4 9" id="KW-0812">Transmembrane</keyword>
<comment type="caution">
    <text evidence="10">The sequence shown here is derived from an EMBL/GenBank/DDBJ whole genome shotgun (WGS) entry which is preliminary data.</text>
</comment>
<dbReference type="SUPFAM" id="SSF53448">
    <property type="entry name" value="Nucleotide-diphospho-sugar transferases"/>
    <property type="match status" value="1"/>
</dbReference>
<evidence type="ECO:0000256" key="7">
    <source>
        <dbReference type="ARBA" id="ARBA00023136"/>
    </source>
</evidence>
<keyword evidence="5 9" id="KW-1133">Transmembrane helix</keyword>
<evidence type="ECO:0000256" key="9">
    <source>
        <dbReference type="SAM" id="Phobius"/>
    </source>
</evidence>
<evidence type="ECO:0000256" key="4">
    <source>
        <dbReference type="ARBA" id="ARBA00022692"/>
    </source>
</evidence>
<dbReference type="Gene3D" id="3.90.550.10">
    <property type="entry name" value="Spore Coat Polysaccharide Biosynthesis Protein SpsA, Chain A"/>
    <property type="match status" value="1"/>
</dbReference>
<keyword evidence="8" id="KW-0961">Cell wall biogenesis/degradation</keyword>
<dbReference type="PANTHER" id="PTHR32044">
    <property type="entry name" value="GLUCOMANNAN 4-BETA-MANNOSYLTRANSFERASE 9"/>
    <property type="match status" value="1"/>
</dbReference>
<feature type="transmembrane region" description="Helical" evidence="9">
    <location>
        <begin position="467"/>
        <end position="485"/>
    </location>
</feature>
<proteinExistence type="predicted"/>
<dbReference type="GO" id="GO:0071555">
    <property type="term" value="P:cell wall organization"/>
    <property type="evidence" value="ECO:0007669"/>
    <property type="project" value="UniProtKB-KW"/>
</dbReference>
<evidence type="ECO:0000256" key="2">
    <source>
        <dbReference type="ARBA" id="ARBA00022676"/>
    </source>
</evidence>
<organism evidence="10 11">
    <name type="scientific">candidate division TA06 bacterium</name>
    <dbReference type="NCBI Taxonomy" id="2250710"/>
    <lineage>
        <taxon>Bacteria</taxon>
        <taxon>Bacteria division TA06</taxon>
    </lineage>
</organism>